<keyword evidence="6 12" id="KW-0472">Membrane</keyword>
<evidence type="ECO:0000256" key="5">
    <source>
        <dbReference type="ARBA" id="ARBA00022989"/>
    </source>
</evidence>
<evidence type="ECO:0000256" key="6">
    <source>
        <dbReference type="ARBA" id="ARBA00023136"/>
    </source>
</evidence>
<evidence type="ECO:0000313" key="15">
    <source>
        <dbReference type="Proteomes" id="UP000479987"/>
    </source>
</evidence>
<evidence type="ECO:0000256" key="4">
    <source>
        <dbReference type="ARBA" id="ARBA00022725"/>
    </source>
</evidence>
<dbReference type="AlphaFoldDB" id="A0A6G1LRY2"/>
<name>A0A6G1LRY2_9HYME</name>
<comment type="subcellular location">
    <subcellularLocation>
        <location evidence="12">Cell membrane</location>
        <topology evidence="12">Multi-pass membrane protein</topology>
    </subcellularLocation>
    <subcellularLocation>
        <location evidence="1">Membrane</location>
        <topology evidence="1">Multi-pass membrane protein</topology>
    </subcellularLocation>
</comment>
<evidence type="ECO:0000256" key="3">
    <source>
        <dbReference type="ARBA" id="ARBA00022692"/>
    </source>
</evidence>
<comment type="caution">
    <text evidence="12">Lacks conserved residue(s) required for the propagation of feature annotation.</text>
</comment>
<dbReference type="Proteomes" id="UP000479987">
    <property type="component" value="Unassembled WGS sequence"/>
</dbReference>
<accession>A0A6G1LRY2</accession>
<dbReference type="PANTHER" id="PTHR21137">
    <property type="entry name" value="ODORANT RECEPTOR"/>
    <property type="match status" value="1"/>
</dbReference>
<feature type="chain" id="PRO_5026123576" description="Odorant receptor" evidence="13">
    <location>
        <begin position="24"/>
        <end position="370"/>
    </location>
</feature>
<evidence type="ECO:0000256" key="1">
    <source>
        <dbReference type="ARBA" id="ARBA00004141"/>
    </source>
</evidence>
<feature type="signal peptide" evidence="13">
    <location>
        <begin position="1"/>
        <end position="23"/>
    </location>
</feature>
<keyword evidence="13" id="KW-0732">Signal</keyword>
<evidence type="ECO:0000256" key="8">
    <source>
        <dbReference type="ARBA" id="ARBA00023224"/>
    </source>
</evidence>
<feature type="transmembrane region" description="Helical" evidence="12">
    <location>
        <begin position="270"/>
        <end position="293"/>
    </location>
</feature>
<dbReference type="InterPro" id="IPR004117">
    <property type="entry name" value="7tm6_olfct_rcpt"/>
</dbReference>
<keyword evidence="7 12" id="KW-0675">Receptor</keyword>
<proteinExistence type="inferred from homology"/>
<feature type="transmembrane region" description="Helical" evidence="12">
    <location>
        <begin position="67"/>
        <end position="85"/>
    </location>
</feature>
<comment type="subunit">
    <text evidence="11">Interacts with Orco. Complexes exist early in the endomembrane system in olfactory sensory neurons (OSNs), coupling these complexes to the conserved ciliary trafficking pathway.</text>
</comment>
<comment type="similarity">
    <text evidence="10">Belongs to the insect chemoreceptor superfamily. Heteromeric odorant receptor channel (TC 1.A.69) family. Or2a subfamily.</text>
</comment>
<evidence type="ECO:0000256" key="7">
    <source>
        <dbReference type="ARBA" id="ARBA00023170"/>
    </source>
</evidence>
<keyword evidence="3 12" id="KW-0812">Transmembrane</keyword>
<evidence type="ECO:0000256" key="9">
    <source>
        <dbReference type="ARBA" id="ARBA00037764"/>
    </source>
</evidence>
<feature type="transmembrane region" description="Helical" evidence="12">
    <location>
        <begin position="125"/>
        <end position="147"/>
    </location>
</feature>
<evidence type="ECO:0000256" key="13">
    <source>
        <dbReference type="SAM" id="SignalP"/>
    </source>
</evidence>
<dbReference type="GO" id="GO:0005549">
    <property type="term" value="F:odorant binding"/>
    <property type="evidence" value="ECO:0007669"/>
    <property type="project" value="InterPro"/>
</dbReference>
<dbReference type="Pfam" id="PF02949">
    <property type="entry name" value="7tm_6"/>
    <property type="match status" value="1"/>
</dbReference>
<dbReference type="OrthoDB" id="6597368at2759"/>
<keyword evidence="2 12" id="KW-0716">Sensory transduction</keyword>
<reference evidence="14 15" key="1">
    <citation type="submission" date="2019-08" db="EMBL/GenBank/DDBJ databases">
        <title>High quality draft denovo assembly of Nylanderia fulva.</title>
        <authorList>
            <person name="Vargo E.L."/>
            <person name="Tarone A.M."/>
            <person name="Konganti K.R."/>
        </authorList>
    </citation>
    <scope>NUCLEOTIDE SEQUENCE [LARGE SCALE GENOMIC DNA]</scope>
    <source>
        <strain evidence="14">TAMU-Nful-2015</strain>
        <tissue evidence="14">Whole body</tissue>
    </source>
</reference>
<keyword evidence="15" id="KW-1185">Reference proteome</keyword>
<comment type="caution">
    <text evidence="14">The sequence shown here is derived from an EMBL/GenBank/DDBJ whole genome shotgun (WGS) entry which is preliminary data.</text>
</comment>
<keyword evidence="5 12" id="KW-1133">Transmembrane helix</keyword>
<dbReference type="GO" id="GO:0007165">
    <property type="term" value="P:signal transduction"/>
    <property type="evidence" value="ECO:0007669"/>
    <property type="project" value="UniProtKB-KW"/>
</dbReference>
<sequence length="370" mass="42978">MRVLKFTLLICAIAGCWQPSSWTSLFKHIIYKTYAMFLVTALCIFSLSQFMNIIFNVENSDEFTDSLYMMLTVFVAGYKQVYMWTDRKKVMVVINVLTEKPFAICETHEAVIQKKFEKIVENSTLRYLIIVMMAIISVVLTSFLTVFKKRNLTYKAWFPFDYSSPAIYFFVYVHQLIGMATSGIVNVACESVICGLLLYICCQLEILEYRLTKITHNQRMLHDCIRHHNQIFKYACTVNNMFSKIIALQFAVSMLVICSNLFRLATTSSYVIFVSLMVYTGAILTQIFIYCWFGNEVKTKSLNLANNIYNKVEWPTLSNSCKRDFLLIMRRSTIPIEFNSMYILTLNLDSFVALLKMSYSAFNLLHQTQD</sequence>
<evidence type="ECO:0000256" key="11">
    <source>
        <dbReference type="ARBA" id="ARBA00038679"/>
    </source>
</evidence>
<feature type="transmembrane region" description="Helical" evidence="12">
    <location>
        <begin position="245"/>
        <end position="264"/>
    </location>
</feature>
<dbReference type="GO" id="GO:0005886">
    <property type="term" value="C:plasma membrane"/>
    <property type="evidence" value="ECO:0007669"/>
    <property type="project" value="UniProtKB-SubCell"/>
</dbReference>
<dbReference type="PROSITE" id="PS51257">
    <property type="entry name" value="PROKAR_LIPOPROTEIN"/>
    <property type="match status" value="1"/>
</dbReference>
<feature type="transmembrane region" description="Helical" evidence="12">
    <location>
        <begin position="33"/>
        <end position="55"/>
    </location>
</feature>
<evidence type="ECO:0000256" key="12">
    <source>
        <dbReference type="RuleBase" id="RU351113"/>
    </source>
</evidence>
<evidence type="ECO:0000313" key="14">
    <source>
        <dbReference type="EMBL" id="KAF3054549.1"/>
    </source>
</evidence>
<protein>
    <recommendedName>
        <fullName evidence="12">Odorant receptor</fullName>
    </recommendedName>
</protein>
<dbReference type="PANTHER" id="PTHR21137:SF37">
    <property type="entry name" value="ODORANT RECEPTOR 46A, ISOFORM B-RELATED"/>
    <property type="match status" value="1"/>
</dbReference>
<comment type="function">
    <text evidence="9">Odorant receptor which mediates acceptance or avoidance behavior, depending on its substrates. The odorant receptor repertoire encodes a large collection of odor stimuli that vary widely in identity, intensity, and duration. May form a complex with Orco to form odorant-sensing units, providing sensitive and prolonged odorant signaling and calcium permeability.</text>
</comment>
<dbReference type="GO" id="GO:0004984">
    <property type="term" value="F:olfactory receptor activity"/>
    <property type="evidence" value="ECO:0007669"/>
    <property type="project" value="InterPro"/>
</dbReference>
<evidence type="ECO:0000256" key="10">
    <source>
        <dbReference type="ARBA" id="ARBA00037946"/>
    </source>
</evidence>
<keyword evidence="4 12" id="KW-0552">Olfaction</keyword>
<gene>
    <name evidence="14" type="primary">Or-017</name>
    <name evidence="14" type="synonym">Nful_v1.0-Or-017</name>
    <name evidence="14" type="ORF">NFUL_NFUL000073</name>
</gene>
<evidence type="ECO:0000256" key="2">
    <source>
        <dbReference type="ARBA" id="ARBA00022606"/>
    </source>
</evidence>
<dbReference type="EMBL" id="SGBU01000019">
    <property type="protein sequence ID" value="KAF3054549.1"/>
    <property type="molecule type" value="Genomic_DNA"/>
</dbReference>
<organism evidence="14 15">
    <name type="scientific">Nylanderia fulva</name>
    <dbReference type="NCBI Taxonomy" id="613905"/>
    <lineage>
        <taxon>Eukaryota</taxon>
        <taxon>Metazoa</taxon>
        <taxon>Ecdysozoa</taxon>
        <taxon>Arthropoda</taxon>
        <taxon>Hexapoda</taxon>
        <taxon>Insecta</taxon>
        <taxon>Pterygota</taxon>
        <taxon>Neoptera</taxon>
        <taxon>Endopterygota</taxon>
        <taxon>Hymenoptera</taxon>
        <taxon>Apocrita</taxon>
        <taxon>Aculeata</taxon>
        <taxon>Formicoidea</taxon>
        <taxon>Formicidae</taxon>
        <taxon>Formicinae</taxon>
        <taxon>Nylanderia</taxon>
    </lineage>
</organism>
<keyword evidence="8 12" id="KW-0807">Transducer</keyword>